<evidence type="ECO:0000256" key="2">
    <source>
        <dbReference type="ARBA" id="ARBA00023015"/>
    </source>
</evidence>
<comment type="caution">
    <text evidence="6">The sequence shown here is derived from an EMBL/GenBank/DDBJ whole genome shotgun (WGS) entry which is preliminary data.</text>
</comment>
<evidence type="ECO:0000256" key="1">
    <source>
        <dbReference type="ARBA" id="ARBA00009437"/>
    </source>
</evidence>
<evidence type="ECO:0000313" key="7">
    <source>
        <dbReference type="Proteomes" id="UP000295765"/>
    </source>
</evidence>
<dbReference type="EMBL" id="SLWY01000009">
    <property type="protein sequence ID" value="TCO81320.1"/>
    <property type="molecule type" value="Genomic_DNA"/>
</dbReference>
<dbReference type="PANTHER" id="PTHR30346">
    <property type="entry name" value="TRANSCRIPTIONAL DUAL REGULATOR HCAR-RELATED"/>
    <property type="match status" value="1"/>
</dbReference>
<dbReference type="GO" id="GO:0003700">
    <property type="term" value="F:DNA-binding transcription factor activity"/>
    <property type="evidence" value="ECO:0007669"/>
    <property type="project" value="TreeGrafter"/>
</dbReference>
<organism evidence="6 7">
    <name type="scientific">Plasticicumulans lactativorans</name>
    <dbReference type="NCBI Taxonomy" id="1133106"/>
    <lineage>
        <taxon>Bacteria</taxon>
        <taxon>Pseudomonadati</taxon>
        <taxon>Pseudomonadota</taxon>
        <taxon>Gammaproteobacteria</taxon>
        <taxon>Candidatus Competibacteraceae</taxon>
        <taxon>Plasticicumulans</taxon>
    </lineage>
</organism>
<keyword evidence="7" id="KW-1185">Reference proteome</keyword>
<evidence type="ECO:0000256" key="3">
    <source>
        <dbReference type="ARBA" id="ARBA00023125"/>
    </source>
</evidence>
<dbReference type="PANTHER" id="PTHR30346:SF17">
    <property type="entry name" value="LYSR FAMILY TRANSCRIPTIONAL REGULATOR"/>
    <property type="match status" value="1"/>
</dbReference>
<dbReference type="GO" id="GO:0003677">
    <property type="term" value="F:DNA binding"/>
    <property type="evidence" value="ECO:0007669"/>
    <property type="project" value="UniProtKB-KW"/>
</dbReference>
<proteinExistence type="inferred from homology"/>
<comment type="similarity">
    <text evidence="1">Belongs to the LysR transcriptional regulatory family.</text>
</comment>
<evidence type="ECO:0000259" key="5">
    <source>
        <dbReference type="Pfam" id="PF03466"/>
    </source>
</evidence>
<accession>A0A4R2L7M3</accession>
<feature type="domain" description="LysR substrate-binding" evidence="5">
    <location>
        <begin position="2"/>
        <end position="160"/>
    </location>
</feature>
<dbReference type="GO" id="GO:0032993">
    <property type="term" value="C:protein-DNA complex"/>
    <property type="evidence" value="ECO:0007669"/>
    <property type="project" value="TreeGrafter"/>
</dbReference>
<name>A0A4R2L7M3_9GAMM</name>
<dbReference type="Proteomes" id="UP000295765">
    <property type="component" value="Unassembled WGS sequence"/>
</dbReference>
<gene>
    <name evidence="6" type="ORF">EV699_109162</name>
</gene>
<reference evidence="6 7" key="1">
    <citation type="submission" date="2019-03" db="EMBL/GenBank/DDBJ databases">
        <title>Genomic Encyclopedia of Type Strains, Phase IV (KMG-IV): sequencing the most valuable type-strain genomes for metagenomic binning, comparative biology and taxonomic classification.</title>
        <authorList>
            <person name="Goeker M."/>
        </authorList>
    </citation>
    <scope>NUCLEOTIDE SEQUENCE [LARGE SCALE GENOMIC DNA]</scope>
    <source>
        <strain evidence="6 7">DSM 25287</strain>
    </source>
</reference>
<sequence>MAALKDGRIDVGFGRIAIDDAAVTRRLLREENLLAVLPIGHPLFDRVRLQMADLTDDALIIYPKTPRPSYADQVLTLYRDCGLEPAAVHEASGVQTALGLVAAAEGICIVPESVQRLRRDDVFFRPIDDPRAVSPIIMYCRAEGAPREVDAILDMIRQHYRENNIRNALFG</sequence>
<evidence type="ECO:0000256" key="4">
    <source>
        <dbReference type="ARBA" id="ARBA00023163"/>
    </source>
</evidence>
<evidence type="ECO:0000313" key="6">
    <source>
        <dbReference type="EMBL" id="TCO81320.1"/>
    </source>
</evidence>
<protein>
    <submittedName>
        <fullName evidence="6">LysR substrate binding domain-containing protein</fullName>
    </submittedName>
</protein>
<dbReference type="Pfam" id="PF03466">
    <property type="entry name" value="LysR_substrate"/>
    <property type="match status" value="1"/>
</dbReference>
<dbReference type="Gene3D" id="3.40.190.10">
    <property type="entry name" value="Periplasmic binding protein-like II"/>
    <property type="match status" value="2"/>
</dbReference>
<dbReference type="SUPFAM" id="SSF53850">
    <property type="entry name" value="Periplasmic binding protein-like II"/>
    <property type="match status" value="1"/>
</dbReference>
<keyword evidence="3" id="KW-0238">DNA-binding</keyword>
<dbReference type="AlphaFoldDB" id="A0A4R2L7M3"/>
<dbReference type="InterPro" id="IPR005119">
    <property type="entry name" value="LysR_subst-bd"/>
</dbReference>
<keyword evidence="4" id="KW-0804">Transcription</keyword>
<keyword evidence="2" id="KW-0805">Transcription regulation</keyword>